<dbReference type="InterPro" id="IPR027806">
    <property type="entry name" value="HARBI1_dom"/>
</dbReference>
<dbReference type="GO" id="GO:0046872">
    <property type="term" value="F:metal ion binding"/>
    <property type="evidence" value="ECO:0007669"/>
    <property type="project" value="UniProtKB-KW"/>
</dbReference>
<name>A0A1X7VG53_AMPQE</name>
<dbReference type="EnsemblMetazoa" id="Aqu2.1.39036_001">
    <property type="protein sequence ID" value="Aqu2.1.39036_001"/>
    <property type="gene ID" value="Aqu2.1.39036"/>
</dbReference>
<keyword evidence="2" id="KW-0479">Metal-binding</keyword>
<evidence type="ECO:0000313" key="4">
    <source>
        <dbReference type="EnsemblMetazoa" id="Aqu2.1.39036_001"/>
    </source>
</evidence>
<comment type="cofactor">
    <cofactor evidence="1">
        <name>a divalent metal cation</name>
        <dbReference type="ChEBI" id="CHEBI:60240"/>
    </cofactor>
</comment>
<dbReference type="PANTHER" id="PTHR23080">
    <property type="entry name" value="THAP DOMAIN PROTEIN"/>
    <property type="match status" value="1"/>
</dbReference>
<evidence type="ECO:0000256" key="1">
    <source>
        <dbReference type="ARBA" id="ARBA00001968"/>
    </source>
</evidence>
<evidence type="ECO:0000259" key="3">
    <source>
        <dbReference type="Pfam" id="PF13359"/>
    </source>
</evidence>
<evidence type="ECO:0000256" key="2">
    <source>
        <dbReference type="ARBA" id="ARBA00022723"/>
    </source>
</evidence>
<proteinExistence type="predicted"/>
<dbReference type="Pfam" id="PF13359">
    <property type="entry name" value="DDE_Tnp_4"/>
    <property type="match status" value="1"/>
</dbReference>
<dbReference type="PANTHER" id="PTHR23080:SF143">
    <property type="entry name" value="SI:DKEY-56D12.4"/>
    <property type="match status" value="1"/>
</dbReference>
<dbReference type="InParanoid" id="A0A1X7VG53"/>
<organism evidence="4">
    <name type="scientific">Amphimedon queenslandica</name>
    <name type="common">Sponge</name>
    <dbReference type="NCBI Taxonomy" id="400682"/>
    <lineage>
        <taxon>Eukaryota</taxon>
        <taxon>Metazoa</taxon>
        <taxon>Porifera</taxon>
        <taxon>Demospongiae</taxon>
        <taxon>Heteroscleromorpha</taxon>
        <taxon>Haplosclerida</taxon>
        <taxon>Niphatidae</taxon>
        <taxon>Amphimedon</taxon>
    </lineage>
</organism>
<sequence length="127" mass="14168">MKENLPTAFKHLYHQCIAIIDCFEINTYLKARSLTYFNYKGTKIDSILNARGKLSNKVITQRGGFLQHVEPGDTLFADRGFTIGEDIAFCGATLEIPAFTRGIQQLSQKEVVFKAIVNVTDSCGMSN</sequence>
<protein>
    <recommendedName>
        <fullName evidence="3">DDE Tnp4 domain-containing protein</fullName>
    </recommendedName>
</protein>
<feature type="domain" description="DDE Tnp4" evidence="3">
    <location>
        <begin position="34"/>
        <end position="114"/>
    </location>
</feature>
<reference evidence="4" key="1">
    <citation type="submission" date="2017-05" db="UniProtKB">
        <authorList>
            <consortium name="EnsemblMetazoa"/>
        </authorList>
    </citation>
    <scope>IDENTIFICATION</scope>
</reference>
<accession>A0A1X7VG53</accession>
<dbReference type="AlphaFoldDB" id="A0A1X7VG53"/>